<name>C0PJM9_MAIZE</name>
<sequence length="76" mass="8966">MRHRHRPVSNRCTPRFICRLHALPSKATSGCLYLHRHHHCFLLPTSFWLSYSSKHLSGVPQVSQVHWHPTPQRCFV</sequence>
<organism evidence="1">
    <name type="scientific">Zea mays</name>
    <name type="common">Maize</name>
    <dbReference type="NCBI Taxonomy" id="4577"/>
    <lineage>
        <taxon>Eukaryota</taxon>
        <taxon>Viridiplantae</taxon>
        <taxon>Streptophyta</taxon>
        <taxon>Embryophyta</taxon>
        <taxon>Tracheophyta</taxon>
        <taxon>Spermatophyta</taxon>
        <taxon>Magnoliopsida</taxon>
        <taxon>Liliopsida</taxon>
        <taxon>Poales</taxon>
        <taxon>Poaceae</taxon>
        <taxon>PACMAD clade</taxon>
        <taxon>Panicoideae</taxon>
        <taxon>Andropogonodae</taxon>
        <taxon>Andropogoneae</taxon>
        <taxon>Tripsacinae</taxon>
        <taxon>Zea</taxon>
    </lineage>
</organism>
<reference evidence="1" key="1">
    <citation type="journal article" date="2009" name="PLoS Genet.">
        <title>Sequencing, mapping, and analysis of 27,455 maize full-length cDNAs.</title>
        <authorList>
            <person name="Soderlund C."/>
            <person name="Descour A."/>
            <person name="Kudrna D."/>
            <person name="Bomhoff M."/>
            <person name="Boyd L."/>
            <person name="Currie J."/>
            <person name="Angelova A."/>
            <person name="Collura K."/>
            <person name="Wissotski M."/>
            <person name="Ashley E."/>
            <person name="Morrow D."/>
            <person name="Fernandes J."/>
            <person name="Walbot V."/>
            <person name="Yu Y."/>
        </authorList>
    </citation>
    <scope>NUCLEOTIDE SEQUENCE</scope>
    <source>
        <strain evidence="1">B73</strain>
    </source>
</reference>
<accession>C0PJM9</accession>
<protein>
    <submittedName>
        <fullName evidence="1">Uncharacterized protein</fullName>
    </submittedName>
</protein>
<dbReference type="EMBL" id="BT068498">
    <property type="protein sequence ID" value="ACN35395.1"/>
    <property type="molecule type" value="mRNA"/>
</dbReference>
<dbReference type="AlphaFoldDB" id="C0PJM9"/>
<reference evidence="1" key="2">
    <citation type="submission" date="2012-06" db="EMBL/GenBank/DDBJ databases">
        <authorList>
            <person name="Yu Y."/>
            <person name="Currie J."/>
            <person name="Lomeli R."/>
            <person name="Angelova A."/>
            <person name="Collura K."/>
            <person name="Wissotski M."/>
            <person name="Campos D."/>
            <person name="Kudrna D."/>
            <person name="Golser W."/>
            <person name="Ashely E."/>
            <person name="Descour A."/>
            <person name="Fernandes J."/>
            <person name="Soderlund C."/>
            <person name="Walbot V."/>
        </authorList>
    </citation>
    <scope>NUCLEOTIDE SEQUENCE</scope>
    <source>
        <strain evidence="1">B73</strain>
    </source>
</reference>
<evidence type="ECO:0000313" key="1">
    <source>
        <dbReference type="EMBL" id="ACN35395.1"/>
    </source>
</evidence>
<proteinExistence type="evidence at transcript level"/>